<dbReference type="GO" id="GO:0005886">
    <property type="term" value="C:plasma membrane"/>
    <property type="evidence" value="ECO:0007669"/>
    <property type="project" value="UniProtKB-SubCell"/>
</dbReference>
<sequence length="515" mass="57876">MKNRNMNQVRLGAILSYLNMAIGSLIPMFYTPIMLQLMGQSEFGLYRLSSSVTSYLSLISFGIGSAVVRYFTKYRAEGDKDGEQNIFGLFNIVFAIISFLALLVGVIISLNLGIFYSDSLDSDNQLQRMQILTILLSVNTAVGFLASPYNAVVTSHERFLFVQCVNIITTVVTPIANLVVLFMGYKSIGLVCSSLLLTILVQICYIIYVRKNLHLKPKYNNMPKKLIKEILLFSFWVFLANVVNQLYNSTDTLIIGSVPALATVGVAIYNIGATFSSMMTNISLGMLNVLTPKVNMLVFKNASNTELTDLMIRVGRLQCYIVTLVCSGFIAFGMPFIYIWAGKGYEDAYWVALVTMIPGCVPLIQNIAMNVIVAQNKHKFRSLVYLAIAIVNVVGTILCVEPFGIVGAAVVSGISFVIGQFFVMNWYYWKKIKLDIPRFWKSVLPLFIGPFIMCIITLLISKFIDFYNVKVLFIGILAYAVIYVLYNWIVIMNQYEKDIFVVPVKKILNKFRKKV</sequence>
<feature type="transmembrane region" description="Helical" evidence="6">
    <location>
        <begin position="319"/>
        <end position="342"/>
    </location>
</feature>
<feature type="transmembrane region" description="Helical" evidence="6">
    <location>
        <begin position="159"/>
        <end position="182"/>
    </location>
</feature>
<accession>A0A4P8XT94</accession>
<keyword evidence="2" id="KW-1003">Cell membrane</keyword>
<feature type="transmembrane region" description="Helical" evidence="6">
    <location>
        <begin position="472"/>
        <end position="491"/>
    </location>
</feature>
<feature type="transmembrane region" description="Helical" evidence="6">
    <location>
        <begin position="348"/>
        <end position="368"/>
    </location>
</feature>
<evidence type="ECO:0000313" key="8">
    <source>
        <dbReference type="Proteomes" id="UP000301475"/>
    </source>
</evidence>
<evidence type="ECO:0000256" key="1">
    <source>
        <dbReference type="ARBA" id="ARBA00004651"/>
    </source>
</evidence>
<evidence type="ECO:0000256" key="6">
    <source>
        <dbReference type="SAM" id="Phobius"/>
    </source>
</evidence>
<feature type="transmembrane region" description="Helical" evidence="6">
    <location>
        <begin position="92"/>
        <end position="117"/>
    </location>
</feature>
<protein>
    <submittedName>
        <fullName evidence="7">Uncharacterized protein</fullName>
    </submittedName>
</protein>
<feature type="transmembrane region" description="Helical" evidence="6">
    <location>
        <begin position="188"/>
        <end position="209"/>
    </location>
</feature>
<dbReference type="PANTHER" id="PTHR30250">
    <property type="entry name" value="PST FAMILY PREDICTED COLANIC ACID TRANSPORTER"/>
    <property type="match status" value="1"/>
</dbReference>
<feature type="transmembrane region" description="Helical" evidence="6">
    <location>
        <begin position="230"/>
        <end position="247"/>
    </location>
</feature>
<evidence type="ECO:0000256" key="3">
    <source>
        <dbReference type="ARBA" id="ARBA00022692"/>
    </source>
</evidence>
<dbReference type="InterPro" id="IPR002797">
    <property type="entry name" value="Polysacc_synth"/>
</dbReference>
<name>A0A4P8XT94_9FIRM</name>
<feature type="transmembrane region" description="Helical" evidence="6">
    <location>
        <begin position="439"/>
        <end position="460"/>
    </location>
</feature>
<evidence type="ECO:0000256" key="5">
    <source>
        <dbReference type="ARBA" id="ARBA00023136"/>
    </source>
</evidence>
<evidence type="ECO:0000256" key="4">
    <source>
        <dbReference type="ARBA" id="ARBA00022989"/>
    </source>
</evidence>
<feature type="transmembrane region" description="Helical" evidence="6">
    <location>
        <begin position="253"/>
        <end position="272"/>
    </location>
</feature>
<gene>
    <name evidence="7" type="ORF">E5Z56_01705</name>
</gene>
<proteinExistence type="predicted"/>
<dbReference type="Proteomes" id="UP000301475">
    <property type="component" value="Chromosome"/>
</dbReference>
<organism evidence="7 8">
    <name type="scientific">Ruminococcus bovis</name>
    <dbReference type="NCBI Taxonomy" id="2564099"/>
    <lineage>
        <taxon>Bacteria</taxon>
        <taxon>Bacillati</taxon>
        <taxon>Bacillota</taxon>
        <taxon>Clostridia</taxon>
        <taxon>Eubacteriales</taxon>
        <taxon>Oscillospiraceae</taxon>
        <taxon>Ruminococcus</taxon>
    </lineage>
</organism>
<feature type="transmembrane region" description="Helical" evidence="6">
    <location>
        <begin position="380"/>
        <end position="398"/>
    </location>
</feature>
<feature type="transmembrane region" description="Helical" evidence="6">
    <location>
        <begin position="12"/>
        <end position="33"/>
    </location>
</feature>
<dbReference type="KEGG" id="ruj:E5Z56_01705"/>
<dbReference type="EMBL" id="CP039381">
    <property type="protein sequence ID" value="QCT06161.1"/>
    <property type="molecule type" value="Genomic_DNA"/>
</dbReference>
<dbReference type="Pfam" id="PF01943">
    <property type="entry name" value="Polysacc_synt"/>
    <property type="match status" value="1"/>
</dbReference>
<feature type="transmembrane region" description="Helical" evidence="6">
    <location>
        <begin position="53"/>
        <end position="71"/>
    </location>
</feature>
<dbReference type="AlphaFoldDB" id="A0A4P8XT94"/>
<reference evidence="7 8" key="1">
    <citation type="submission" date="2019-04" db="EMBL/GenBank/DDBJ databases">
        <authorList>
            <person name="Embree M."/>
            <person name="Gaffney J.R."/>
        </authorList>
    </citation>
    <scope>NUCLEOTIDE SEQUENCE [LARGE SCALE GENOMIC DNA]</scope>
    <source>
        <strain evidence="7 8">JE7A12</strain>
    </source>
</reference>
<evidence type="ECO:0000313" key="7">
    <source>
        <dbReference type="EMBL" id="QCT06161.1"/>
    </source>
</evidence>
<keyword evidence="3 6" id="KW-0812">Transmembrane</keyword>
<dbReference type="PANTHER" id="PTHR30250:SF26">
    <property type="entry name" value="PSMA PROTEIN"/>
    <property type="match status" value="1"/>
</dbReference>
<keyword evidence="8" id="KW-1185">Reference proteome</keyword>
<comment type="subcellular location">
    <subcellularLocation>
        <location evidence="1">Cell membrane</location>
        <topology evidence="1">Multi-pass membrane protein</topology>
    </subcellularLocation>
</comment>
<evidence type="ECO:0000256" key="2">
    <source>
        <dbReference type="ARBA" id="ARBA00022475"/>
    </source>
</evidence>
<dbReference type="OrthoDB" id="5751261at2"/>
<dbReference type="InterPro" id="IPR050833">
    <property type="entry name" value="Poly_Biosynth_Transport"/>
</dbReference>
<dbReference type="RefSeq" id="WP_138156253.1">
    <property type="nucleotide sequence ID" value="NZ_CP039381.1"/>
</dbReference>
<keyword evidence="4 6" id="KW-1133">Transmembrane helix</keyword>
<feature type="transmembrane region" description="Helical" evidence="6">
    <location>
        <begin position="129"/>
        <end position="147"/>
    </location>
</feature>
<feature type="transmembrane region" description="Helical" evidence="6">
    <location>
        <begin position="404"/>
        <end position="427"/>
    </location>
</feature>
<keyword evidence="5 6" id="KW-0472">Membrane</keyword>